<dbReference type="EnsemblMetazoa" id="Aqu2.1.31452_001">
    <property type="protein sequence ID" value="Aqu2.1.31452_001"/>
    <property type="gene ID" value="Aqu2.1.31452"/>
</dbReference>
<sequence length="190" mass="22652">MDGDTAFERLIAAEEKLFEEYRKIEELKSDILKKKKTLTAEKEKEKNKRDSLIKAMDALAEKKLFVDRLKSSSCDARKMYGDMIPGDTTHQDVILAYQNHFKSAHHSMPKKRGTRRDEEKFEVWEECAQTVQRSYDKNRDMLVKIMLEKLRNMLSKEHEELDEATYDLQRAFEMFVQELKQEKFQMMVEK</sequence>
<feature type="coiled-coil region" evidence="1">
    <location>
        <begin position="10"/>
        <end position="62"/>
    </location>
</feature>
<dbReference type="InParanoid" id="A0A1X7UVP5"/>
<accession>A0A1X7UVP5</accession>
<evidence type="ECO:0000256" key="1">
    <source>
        <dbReference type="SAM" id="Coils"/>
    </source>
</evidence>
<protein>
    <submittedName>
        <fullName evidence="2">Uncharacterized protein</fullName>
    </submittedName>
</protein>
<reference evidence="2" key="1">
    <citation type="submission" date="2017-05" db="UniProtKB">
        <authorList>
            <consortium name="EnsemblMetazoa"/>
        </authorList>
    </citation>
    <scope>IDENTIFICATION</scope>
</reference>
<evidence type="ECO:0000313" key="2">
    <source>
        <dbReference type="EnsemblMetazoa" id="Aqu2.1.31452_001"/>
    </source>
</evidence>
<name>A0A1X7UVP5_AMPQE</name>
<keyword evidence="1" id="KW-0175">Coiled coil</keyword>
<dbReference type="AlphaFoldDB" id="A0A1X7UVP5"/>
<organism evidence="2">
    <name type="scientific">Amphimedon queenslandica</name>
    <name type="common">Sponge</name>
    <dbReference type="NCBI Taxonomy" id="400682"/>
    <lineage>
        <taxon>Eukaryota</taxon>
        <taxon>Metazoa</taxon>
        <taxon>Porifera</taxon>
        <taxon>Demospongiae</taxon>
        <taxon>Heteroscleromorpha</taxon>
        <taxon>Haplosclerida</taxon>
        <taxon>Niphatidae</taxon>
        <taxon>Amphimedon</taxon>
    </lineage>
</organism>
<proteinExistence type="predicted"/>